<dbReference type="GO" id="GO:0019752">
    <property type="term" value="P:carboxylic acid metabolic process"/>
    <property type="evidence" value="ECO:0007669"/>
    <property type="project" value="InterPro"/>
</dbReference>
<dbReference type="Proteomes" id="UP000091979">
    <property type="component" value="Unassembled WGS sequence"/>
</dbReference>
<dbReference type="STRING" id="1560234.SP90_02675"/>
<accession>A0A1B7XL39</accession>
<dbReference type="InterPro" id="IPR010977">
    <property type="entry name" value="Aromatic_deC"/>
</dbReference>
<dbReference type="Gene3D" id="3.40.640.10">
    <property type="entry name" value="Type I PLP-dependent aspartate aminotransferase-like (Major domain)"/>
    <property type="match status" value="1"/>
</dbReference>
<evidence type="ECO:0000256" key="6">
    <source>
        <dbReference type="PIRSR" id="PIRSR602129-50"/>
    </source>
</evidence>
<comment type="cofactor">
    <cofactor evidence="1 6 7">
        <name>pyridoxal 5'-phosphate</name>
        <dbReference type="ChEBI" id="CHEBI:597326"/>
    </cofactor>
</comment>
<dbReference type="InterPro" id="IPR015421">
    <property type="entry name" value="PyrdxlP-dep_Trfase_major"/>
</dbReference>
<dbReference type="GO" id="GO:0016831">
    <property type="term" value="F:carboxy-lyase activity"/>
    <property type="evidence" value="ECO:0007669"/>
    <property type="project" value="UniProtKB-KW"/>
</dbReference>
<keyword evidence="9" id="KW-1185">Reference proteome</keyword>
<dbReference type="Pfam" id="PF00282">
    <property type="entry name" value="Pyridoxal_deC"/>
    <property type="match status" value="1"/>
</dbReference>
<dbReference type="SUPFAM" id="SSF53383">
    <property type="entry name" value="PLP-dependent transferases"/>
    <property type="match status" value="1"/>
</dbReference>
<dbReference type="OrthoDB" id="9803665at2"/>
<evidence type="ECO:0000256" key="3">
    <source>
        <dbReference type="ARBA" id="ARBA00022793"/>
    </source>
</evidence>
<dbReference type="RefSeq" id="WP_066852290.1">
    <property type="nucleotide sequence ID" value="NZ_JXMS01000003.1"/>
</dbReference>
<dbReference type="Gene3D" id="1.20.1340.10">
    <property type="entry name" value="dopa decarboxylase, N-terminal domain"/>
    <property type="match status" value="1"/>
</dbReference>
<evidence type="ECO:0000256" key="1">
    <source>
        <dbReference type="ARBA" id="ARBA00001933"/>
    </source>
</evidence>
<dbReference type="EMBL" id="JXMS01000003">
    <property type="protein sequence ID" value="OBQ56237.1"/>
    <property type="molecule type" value="Genomic_DNA"/>
</dbReference>
<dbReference type="InterPro" id="IPR015424">
    <property type="entry name" value="PyrdxlP-dep_Trfase"/>
</dbReference>
<evidence type="ECO:0000313" key="9">
    <source>
        <dbReference type="Proteomes" id="UP000091979"/>
    </source>
</evidence>
<sequence length="484" mass="53786">MGDSHKHHSLDLEHLDDHLERVTGIIGDYIKSISDEPVVTRIPMEDIKDSLFEEMPMEGSSPDDVLDQVEKSFKPACTRIGHPRFLAWITTSPSPAGTIGELLSVGFNQAPLLYKGSPPATILEKVVLSWFAEMFGYSDTWGGTLVSGGTVANLMGMTVGRHTHAPEVADKGMQCLDKPLTVYVSDQGHMSVYRSAMLLGIGHNNVRSVPTDENCRMIPEELRRMVEADKMAGMQPYSVVAQAGAVSTGSIDPLNELADICEEMNLWLHVDASYGGAAMISEKLRPLLEGIDRADSIAVDPHKWFFIPLECGITLFKNKQQQKDTFIAKAVYLGQETDWDLKNTNFQLSRQGRALKLWFAFKTYGVKRLAEIVERNHKQAKLFYKLTTDSPNWETVCDVELSMACARYIPDNCCSWSETELDNLQVAILSKLEKSGLGFMTPARICGKGVIRLCVANHRTTDDDITLLFNFMTETGAKLAAQRS</sequence>
<dbReference type="PATRIC" id="fig|1560234.3.peg.1990"/>
<evidence type="ECO:0000256" key="2">
    <source>
        <dbReference type="ARBA" id="ARBA00009533"/>
    </source>
</evidence>
<keyword evidence="4 6" id="KW-0663">Pyridoxal phosphate</keyword>
<protein>
    <submittedName>
        <fullName evidence="8">Amino acid decarboxylase</fullName>
    </submittedName>
</protein>
<dbReference type="AlphaFoldDB" id="A0A1B7XL39"/>
<keyword evidence="5 7" id="KW-0456">Lyase</keyword>
<dbReference type="GO" id="GO:0030170">
    <property type="term" value="F:pyridoxal phosphate binding"/>
    <property type="evidence" value="ECO:0007669"/>
    <property type="project" value="InterPro"/>
</dbReference>
<dbReference type="InterPro" id="IPR002129">
    <property type="entry name" value="PyrdxlP-dep_de-COase"/>
</dbReference>
<evidence type="ECO:0000256" key="7">
    <source>
        <dbReference type="RuleBase" id="RU000382"/>
    </source>
</evidence>
<dbReference type="Gene3D" id="3.90.1150.10">
    <property type="entry name" value="Aspartate Aminotransferase, domain 1"/>
    <property type="match status" value="1"/>
</dbReference>
<feature type="modified residue" description="N6-(pyridoxal phosphate)lysine" evidence="6">
    <location>
        <position position="303"/>
    </location>
</feature>
<dbReference type="InterPro" id="IPR015422">
    <property type="entry name" value="PyrdxlP-dep_Trfase_small"/>
</dbReference>
<dbReference type="GO" id="GO:0006520">
    <property type="term" value="P:amino acid metabolic process"/>
    <property type="evidence" value="ECO:0007669"/>
    <property type="project" value="InterPro"/>
</dbReference>
<organism evidence="8 9">
    <name type="scientific">Halodesulfovibrio spirochaetisodalis</name>
    <dbReference type="NCBI Taxonomy" id="1560234"/>
    <lineage>
        <taxon>Bacteria</taxon>
        <taxon>Pseudomonadati</taxon>
        <taxon>Thermodesulfobacteriota</taxon>
        <taxon>Desulfovibrionia</taxon>
        <taxon>Desulfovibrionales</taxon>
        <taxon>Desulfovibrionaceae</taxon>
        <taxon>Halodesulfovibrio</taxon>
    </lineage>
</organism>
<keyword evidence="3" id="KW-0210">Decarboxylase</keyword>
<evidence type="ECO:0000313" key="8">
    <source>
        <dbReference type="EMBL" id="OBQ56237.1"/>
    </source>
</evidence>
<comment type="similarity">
    <text evidence="2 7">Belongs to the group II decarboxylase family.</text>
</comment>
<dbReference type="PANTHER" id="PTHR11999">
    <property type="entry name" value="GROUP II PYRIDOXAL-5-PHOSPHATE DECARBOXYLASE"/>
    <property type="match status" value="1"/>
</dbReference>
<name>A0A1B7XL39_9BACT</name>
<evidence type="ECO:0000256" key="5">
    <source>
        <dbReference type="ARBA" id="ARBA00023239"/>
    </source>
</evidence>
<dbReference type="PANTHER" id="PTHR11999:SF70">
    <property type="entry name" value="MIP05841P"/>
    <property type="match status" value="1"/>
</dbReference>
<proteinExistence type="inferred from homology"/>
<evidence type="ECO:0000256" key="4">
    <source>
        <dbReference type="ARBA" id="ARBA00022898"/>
    </source>
</evidence>
<gene>
    <name evidence="8" type="ORF">SP90_02675</name>
</gene>
<reference evidence="8 9" key="1">
    <citation type="submission" date="2015-01" db="EMBL/GenBank/DDBJ databases">
        <title>Desulfovibrio sp. JC271 draft genome sequence.</title>
        <authorList>
            <person name="Shivani Y."/>
            <person name="Subhash Y."/>
            <person name="Sasikala C."/>
            <person name="Ramana C.V."/>
        </authorList>
    </citation>
    <scope>NUCLEOTIDE SEQUENCE [LARGE SCALE GENOMIC DNA]</scope>
    <source>
        <strain evidence="8 9">JC271</strain>
    </source>
</reference>
<comment type="caution">
    <text evidence="8">The sequence shown here is derived from an EMBL/GenBank/DDBJ whole genome shotgun (WGS) entry which is preliminary data.</text>
</comment>
<dbReference type="PRINTS" id="PR00800">
    <property type="entry name" value="YHDCRBOXLASE"/>
</dbReference>